<dbReference type="InterPro" id="IPR050300">
    <property type="entry name" value="GDXG_lipolytic_enzyme"/>
</dbReference>
<dbReference type="Gene3D" id="3.40.50.1820">
    <property type="entry name" value="alpha/beta hydrolase"/>
    <property type="match status" value="1"/>
</dbReference>
<reference evidence="4 5" key="1">
    <citation type="submission" date="2020-07" db="EMBL/GenBank/DDBJ databases">
        <title>Sequencing the genomes of 1000 actinobacteria strains.</title>
        <authorList>
            <person name="Klenk H.-P."/>
        </authorList>
    </citation>
    <scope>NUCLEOTIDE SEQUENCE [LARGE SCALE GENOMIC DNA]</scope>
    <source>
        <strain evidence="4 5">DSM 7487</strain>
    </source>
</reference>
<feature type="region of interest" description="Disordered" evidence="2">
    <location>
        <begin position="1"/>
        <end position="27"/>
    </location>
</feature>
<name>A0A7Y9DLQ7_9ACTN</name>
<proteinExistence type="predicted"/>
<evidence type="ECO:0000256" key="1">
    <source>
        <dbReference type="ARBA" id="ARBA00022801"/>
    </source>
</evidence>
<dbReference type="GO" id="GO:0016787">
    <property type="term" value="F:hydrolase activity"/>
    <property type="evidence" value="ECO:0007669"/>
    <property type="project" value="UniProtKB-KW"/>
</dbReference>
<feature type="domain" description="Alpha/beta hydrolase fold-3" evidence="3">
    <location>
        <begin position="81"/>
        <end position="285"/>
    </location>
</feature>
<dbReference type="InterPro" id="IPR029058">
    <property type="entry name" value="AB_hydrolase_fold"/>
</dbReference>
<accession>A0A7Y9DLQ7</accession>
<keyword evidence="1 4" id="KW-0378">Hydrolase</keyword>
<protein>
    <submittedName>
        <fullName evidence="4">Acetyl esterase</fullName>
        <ecNumber evidence="4">3.1.1.-</ecNumber>
    </submittedName>
</protein>
<dbReference type="AlphaFoldDB" id="A0A7Y9DLQ7"/>
<evidence type="ECO:0000313" key="4">
    <source>
        <dbReference type="EMBL" id="NYD22923.1"/>
    </source>
</evidence>
<evidence type="ECO:0000259" key="3">
    <source>
        <dbReference type="Pfam" id="PF07859"/>
    </source>
</evidence>
<dbReference type="PANTHER" id="PTHR48081">
    <property type="entry name" value="AB HYDROLASE SUPERFAMILY PROTEIN C4A8.06C"/>
    <property type="match status" value="1"/>
</dbReference>
<dbReference type="InterPro" id="IPR013094">
    <property type="entry name" value="AB_hydrolase_3"/>
</dbReference>
<evidence type="ECO:0000313" key="5">
    <source>
        <dbReference type="Proteomes" id="UP000521922"/>
    </source>
</evidence>
<dbReference type="SUPFAM" id="SSF53474">
    <property type="entry name" value="alpha/beta-Hydrolases"/>
    <property type="match status" value="1"/>
</dbReference>
<gene>
    <name evidence="4" type="ORF">BJ968_002463</name>
</gene>
<dbReference type="PANTHER" id="PTHR48081:SF8">
    <property type="entry name" value="ALPHA_BETA HYDROLASE FOLD-3 DOMAIN-CONTAINING PROTEIN-RELATED"/>
    <property type="match status" value="1"/>
</dbReference>
<dbReference type="Proteomes" id="UP000521922">
    <property type="component" value="Unassembled WGS sequence"/>
</dbReference>
<dbReference type="EC" id="3.1.1.-" evidence="4"/>
<comment type="caution">
    <text evidence="4">The sequence shown here is derived from an EMBL/GenBank/DDBJ whole genome shotgun (WGS) entry which is preliminary data.</text>
</comment>
<organism evidence="4 5">
    <name type="scientific">Kineococcus aurantiacus</name>
    <dbReference type="NCBI Taxonomy" id="37633"/>
    <lineage>
        <taxon>Bacteria</taxon>
        <taxon>Bacillati</taxon>
        <taxon>Actinomycetota</taxon>
        <taxon>Actinomycetes</taxon>
        <taxon>Kineosporiales</taxon>
        <taxon>Kineosporiaceae</taxon>
        <taxon>Kineococcus</taxon>
    </lineage>
</organism>
<dbReference type="Pfam" id="PF07859">
    <property type="entry name" value="Abhydrolase_3"/>
    <property type="match status" value="1"/>
</dbReference>
<dbReference type="EMBL" id="JACCBB010000001">
    <property type="protein sequence ID" value="NYD22923.1"/>
    <property type="molecule type" value="Genomic_DNA"/>
</dbReference>
<sequence>MDRAEHGTALAAAPTSPAPPGGHLPPRHLAGLAVARARARARHREPHDDDVLEVRDVVVRGAAGPLPARTYVPRRGHRGTVLFLHRGGWALGDVGSDDAVCRGLAAGAGTAVLSLGYRLAPEHPHPAALDDASAVLWALADGPVAGLRGPLAVAGVGAGAQLAAVLALRSRAAHTPRLRHQSLFCPLLDGRLDRESHRDFGAGPGLSVEDLAWFWRMYVPDRATRRRPDVSPLRAPDLVGSVPATVVVAGRDPLRDEGLAYVAGLRGAGVDCRCVLVEEAPHAFVSDPGLVAGAAAVRAAADHLRAALDPPRVVDLRDSVLLDRRPAGTAALRR</sequence>
<evidence type="ECO:0000256" key="2">
    <source>
        <dbReference type="SAM" id="MobiDB-lite"/>
    </source>
</evidence>
<dbReference type="RefSeq" id="WP_179752264.1">
    <property type="nucleotide sequence ID" value="NZ_BAAAGN010000001.1"/>
</dbReference>
<keyword evidence="5" id="KW-1185">Reference proteome</keyword>